<accession>A0A1G7LRX0</accession>
<reference evidence="2 3" key="1">
    <citation type="submission" date="2016-10" db="EMBL/GenBank/DDBJ databases">
        <authorList>
            <person name="de Groot N.N."/>
        </authorList>
    </citation>
    <scope>NUCLEOTIDE SEQUENCE [LARGE SCALE GENOMIC DNA]</scope>
    <source>
        <strain evidence="2 3">DSM 28129</strain>
    </source>
</reference>
<dbReference type="PANTHER" id="PTHR37305:SF1">
    <property type="entry name" value="MEMBRANE PROTEIN"/>
    <property type="match status" value="1"/>
</dbReference>
<evidence type="ECO:0000256" key="1">
    <source>
        <dbReference type="SAM" id="Phobius"/>
    </source>
</evidence>
<evidence type="ECO:0000313" key="3">
    <source>
        <dbReference type="Proteomes" id="UP000198972"/>
    </source>
</evidence>
<keyword evidence="1" id="KW-0472">Membrane</keyword>
<feature type="transmembrane region" description="Helical" evidence="1">
    <location>
        <begin position="226"/>
        <end position="250"/>
    </location>
</feature>
<gene>
    <name evidence="2" type="ORF">SAMN04488542_11243</name>
</gene>
<evidence type="ECO:0000313" key="2">
    <source>
        <dbReference type="EMBL" id="SDF52235.1"/>
    </source>
</evidence>
<keyword evidence="3" id="KW-1185">Reference proteome</keyword>
<dbReference type="GO" id="GO:0005886">
    <property type="term" value="C:plasma membrane"/>
    <property type="evidence" value="ECO:0007669"/>
    <property type="project" value="UniProtKB-SubCell"/>
</dbReference>
<feature type="transmembrane region" description="Helical" evidence="1">
    <location>
        <begin position="21"/>
        <end position="43"/>
    </location>
</feature>
<dbReference type="OrthoDB" id="8613028at2"/>
<dbReference type="GO" id="GO:0140359">
    <property type="term" value="F:ABC-type transporter activity"/>
    <property type="evidence" value="ECO:0007669"/>
    <property type="project" value="InterPro"/>
</dbReference>
<dbReference type="EMBL" id="FNBG01000012">
    <property type="protein sequence ID" value="SDF52235.1"/>
    <property type="molecule type" value="Genomic_DNA"/>
</dbReference>
<dbReference type="STRING" id="670482.SAMN04488542_11243"/>
<organism evidence="2 3">
    <name type="scientific">Fontibacillus panacisegetis</name>
    <dbReference type="NCBI Taxonomy" id="670482"/>
    <lineage>
        <taxon>Bacteria</taxon>
        <taxon>Bacillati</taxon>
        <taxon>Bacillota</taxon>
        <taxon>Bacilli</taxon>
        <taxon>Bacillales</taxon>
        <taxon>Paenibacillaceae</taxon>
        <taxon>Fontibacillus</taxon>
    </lineage>
</organism>
<keyword evidence="1" id="KW-0812">Transmembrane</keyword>
<sequence>MLNFGNLVINEWLKMYKKRSFFIPFAIMAVIIIGFVYLMKSFAPATITAGITSFDVINEMMNYNGLGQIITFLAIICTAGSVTKEHSQGTIKFLLIRSHSRSAILASKYVTVLLFIVMLTLFTLAVSFAAGVIVYGFEIHDVTWRDVLLTTAAALIRTWVYATITFMLGVLTRSTGATIGASMVIVVLNGLIIFLLSKYAFIKYVLFTNIDLLPYFYNQNPPYEGMTLGFSISVIAVYVFLFLAGSFVTFKKRDIA</sequence>
<feature type="transmembrane region" description="Helical" evidence="1">
    <location>
        <begin position="103"/>
        <end position="135"/>
    </location>
</feature>
<feature type="transmembrane region" description="Helical" evidence="1">
    <location>
        <begin position="183"/>
        <end position="206"/>
    </location>
</feature>
<dbReference type="Proteomes" id="UP000198972">
    <property type="component" value="Unassembled WGS sequence"/>
</dbReference>
<dbReference type="RefSeq" id="WP_091230201.1">
    <property type="nucleotide sequence ID" value="NZ_FNBG01000012.1"/>
</dbReference>
<proteinExistence type="predicted"/>
<protein>
    <submittedName>
        <fullName evidence="2">ABC-2 type transport system permease protein</fullName>
    </submittedName>
</protein>
<name>A0A1G7LRX0_9BACL</name>
<dbReference type="AlphaFoldDB" id="A0A1G7LRX0"/>
<dbReference type="Pfam" id="PF12679">
    <property type="entry name" value="ABC2_membrane_2"/>
    <property type="match status" value="1"/>
</dbReference>
<feature type="transmembrane region" description="Helical" evidence="1">
    <location>
        <begin position="63"/>
        <end position="82"/>
    </location>
</feature>
<feature type="transmembrane region" description="Helical" evidence="1">
    <location>
        <begin position="147"/>
        <end position="171"/>
    </location>
</feature>
<dbReference type="PANTHER" id="PTHR37305">
    <property type="entry name" value="INTEGRAL MEMBRANE PROTEIN-RELATED"/>
    <property type="match status" value="1"/>
</dbReference>
<keyword evidence="1" id="KW-1133">Transmembrane helix</keyword>